<dbReference type="InterPro" id="IPR036051">
    <property type="entry name" value="KRAB_dom_sf"/>
</dbReference>
<dbReference type="SUPFAM" id="SSF109640">
    <property type="entry name" value="KRAB domain (Kruppel-associated box)"/>
    <property type="match status" value="1"/>
</dbReference>
<dbReference type="PROSITE" id="PS50805">
    <property type="entry name" value="KRAB"/>
    <property type="match status" value="1"/>
</dbReference>
<feature type="region of interest" description="Disordered" evidence="1">
    <location>
        <begin position="1"/>
        <end position="23"/>
    </location>
</feature>
<protein>
    <submittedName>
        <fullName evidence="4">Zinc finger protein 28 homolog</fullName>
    </submittedName>
</protein>
<accession>A0A6P9FLV1</accession>
<dbReference type="GO" id="GO:0006355">
    <property type="term" value="P:regulation of DNA-templated transcription"/>
    <property type="evidence" value="ECO:0007669"/>
    <property type="project" value="InterPro"/>
</dbReference>
<dbReference type="AlphaFoldDB" id="A0A6P9FLV1"/>
<feature type="domain" description="KRAB" evidence="2">
    <location>
        <begin position="39"/>
        <end position="110"/>
    </location>
</feature>
<dbReference type="CDD" id="cd07765">
    <property type="entry name" value="KRAB_A-box"/>
    <property type="match status" value="1"/>
</dbReference>
<reference evidence="4" key="1">
    <citation type="submission" date="2025-08" db="UniProtKB">
        <authorList>
            <consortium name="RefSeq"/>
        </authorList>
    </citation>
    <scope>IDENTIFICATION</scope>
    <source>
        <tissue evidence="4">Blood</tissue>
    </source>
</reference>
<name>A0A6P9FLV1_ZALCA</name>
<dbReference type="Gene3D" id="6.10.140.140">
    <property type="match status" value="1"/>
</dbReference>
<dbReference type="SMART" id="SM00349">
    <property type="entry name" value="KRAB"/>
    <property type="match status" value="1"/>
</dbReference>
<dbReference type="InterPro" id="IPR050169">
    <property type="entry name" value="Krueppel_C2H2_ZnF"/>
</dbReference>
<dbReference type="RefSeq" id="XP_035584908.1">
    <property type="nucleotide sequence ID" value="XM_035729015.1"/>
</dbReference>
<dbReference type="Pfam" id="PF01352">
    <property type="entry name" value="KRAB"/>
    <property type="match status" value="1"/>
</dbReference>
<dbReference type="OrthoDB" id="9742062at2759"/>
<dbReference type="Proteomes" id="UP000515165">
    <property type="component" value="Chromosome 8"/>
</dbReference>
<feature type="compositionally biased region" description="Polar residues" evidence="1">
    <location>
        <begin position="1"/>
        <end position="13"/>
    </location>
</feature>
<dbReference type="KEGG" id="zca:118355941"/>
<evidence type="ECO:0000313" key="3">
    <source>
        <dbReference type="Proteomes" id="UP000515165"/>
    </source>
</evidence>
<dbReference type="PANTHER" id="PTHR23232:SF140">
    <property type="entry name" value="ZFP92 ZINC FINGER PROTEIN"/>
    <property type="match status" value="1"/>
</dbReference>
<evidence type="ECO:0000313" key="4">
    <source>
        <dbReference type="RefSeq" id="XP_035584908.1"/>
    </source>
</evidence>
<evidence type="ECO:0000256" key="1">
    <source>
        <dbReference type="SAM" id="MobiDB-lite"/>
    </source>
</evidence>
<sequence length="176" mass="19636">MDSTASVLPSQDSALPPERYPGEKGTTSLFLKARPQDLMTFEDVAVEFTQWEWGKLDPAQKDLYRAVMLENFKNLASLGLPVSKPYVISQLEEGKEPYVLEGEISTDFILERNPTNVMNVEEPLVILRLLLNIRELILEKSPMNAGNVGEPSTLFVLVCASHFLLPTVRSPSSCQP</sequence>
<dbReference type="GeneID" id="118355941"/>
<proteinExistence type="predicted"/>
<gene>
    <name evidence="4" type="primary">LOC118355941</name>
</gene>
<organism evidence="3 4">
    <name type="scientific">Zalophus californianus</name>
    <name type="common">California sealion</name>
    <dbReference type="NCBI Taxonomy" id="9704"/>
    <lineage>
        <taxon>Eukaryota</taxon>
        <taxon>Metazoa</taxon>
        <taxon>Chordata</taxon>
        <taxon>Craniata</taxon>
        <taxon>Vertebrata</taxon>
        <taxon>Euteleostomi</taxon>
        <taxon>Mammalia</taxon>
        <taxon>Eutheria</taxon>
        <taxon>Laurasiatheria</taxon>
        <taxon>Carnivora</taxon>
        <taxon>Caniformia</taxon>
        <taxon>Pinnipedia</taxon>
        <taxon>Otariidae</taxon>
        <taxon>Zalophus</taxon>
    </lineage>
</organism>
<dbReference type="PANTHER" id="PTHR23232">
    <property type="entry name" value="KRAB DOMAIN C2H2 ZINC FINGER"/>
    <property type="match status" value="1"/>
</dbReference>
<dbReference type="InterPro" id="IPR001909">
    <property type="entry name" value="KRAB"/>
</dbReference>
<evidence type="ECO:0000259" key="2">
    <source>
        <dbReference type="PROSITE" id="PS50805"/>
    </source>
</evidence>
<keyword evidence="3" id="KW-1185">Reference proteome</keyword>